<proteinExistence type="predicted"/>
<accession>A0ABP0PFZ7</accession>
<feature type="region of interest" description="Disordered" evidence="2">
    <location>
        <begin position="315"/>
        <end position="335"/>
    </location>
</feature>
<feature type="region of interest" description="Disordered" evidence="2">
    <location>
        <begin position="1"/>
        <end position="35"/>
    </location>
</feature>
<feature type="region of interest" description="Disordered" evidence="2">
    <location>
        <begin position="862"/>
        <end position="914"/>
    </location>
</feature>
<keyword evidence="1" id="KW-0175">Coiled coil</keyword>
<dbReference type="CDD" id="cd00198">
    <property type="entry name" value="vWFA"/>
    <property type="match status" value="1"/>
</dbReference>
<dbReference type="Gene3D" id="3.40.50.410">
    <property type="entry name" value="von Willebrand factor, type A domain"/>
    <property type="match status" value="1"/>
</dbReference>
<evidence type="ECO:0000256" key="1">
    <source>
        <dbReference type="SAM" id="Coils"/>
    </source>
</evidence>
<dbReference type="EMBL" id="CAXAMN010023062">
    <property type="protein sequence ID" value="CAK9074967.1"/>
    <property type="molecule type" value="Genomic_DNA"/>
</dbReference>
<reference evidence="4 5" key="1">
    <citation type="submission" date="2024-02" db="EMBL/GenBank/DDBJ databases">
        <authorList>
            <person name="Chen Y."/>
            <person name="Shah S."/>
            <person name="Dougan E. K."/>
            <person name="Thang M."/>
            <person name="Chan C."/>
        </authorList>
    </citation>
    <scope>NUCLEOTIDE SEQUENCE [LARGE SCALE GENOMIC DNA]</scope>
</reference>
<dbReference type="PANTHER" id="PTHR45615">
    <property type="entry name" value="MYOSIN HEAVY CHAIN, NON-MUSCLE"/>
    <property type="match status" value="1"/>
</dbReference>
<feature type="compositionally biased region" description="Basic and acidic residues" evidence="2">
    <location>
        <begin position="865"/>
        <end position="893"/>
    </location>
</feature>
<evidence type="ECO:0000313" key="4">
    <source>
        <dbReference type="EMBL" id="CAK9074967.1"/>
    </source>
</evidence>
<name>A0ABP0PFZ7_9DINO</name>
<organism evidence="4 5">
    <name type="scientific">Durusdinium trenchii</name>
    <dbReference type="NCBI Taxonomy" id="1381693"/>
    <lineage>
        <taxon>Eukaryota</taxon>
        <taxon>Sar</taxon>
        <taxon>Alveolata</taxon>
        <taxon>Dinophyceae</taxon>
        <taxon>Suessiales</taxon>
        <taxon>Symbiodiniaceae</taxon>
        <taxon>Durusdinium</taxon>
    </lineage>
</organism>
<dbReference type="InterPro" id="IPR002035">
    <property type="entry name" value="VWF_A"/>
</dbReference>
<keyword evidence="5" id="KW-1185">Reference proteome</keyword>
<comment type="caution">
    <text evidence="4">The sequence shown here is derived from an EMBL/GenBank/DDBJ whole genome shotgun (WGS) entry which is preliminary data.</text>
</comment>
<dbReference type="SUPFAM" id="SSF103657">
    <property type="entry name" value="BAR/IMD domain-like"/>
    <property type="match status" value="1"/>
</dbReference>
<evidence type="ECO:0000256" key="2">
    <source>
        <dbReference type="SAM" id="MobiDB-lite"/>
    </source>
</evidence>
<feature type="domain" description="VWFA" evidence="3">
    <location>
        <begin position="361"/>
        <end position="464"/>
    </location>
</feature>
<sequence length="1048" mass="118586">MEKLIMNLLPGHESSDDGSAAASDADAAHPQAPGCGEVTTEAELEQLEDLHSRQSEMESAAEGIRCLTVRCAHMPENSKETRLLRKAVSDGAKNIMSGLDSSASACQTQLLDILDCGERRQYDLMMALTKGGHGCRELFQAVWQLRDRIDQIFDLAGLSQGAGSNLKYDSRCIKSELDCLQQVIADFKKLEQRLCSFCDPAHREAAFKAIQAASNQILSSDILGEIGGVWEEHQKFQEKQKDLETKRGEETAELKLKEAQVDFLSRKLSAAKDNTAWIKEMLKQKQEEHEDLKSRKENSAKDFIFRCHGAKEEAKRKKQELADKMEEDQKTSRAPLDDCEEKIRNLQKDMLNLDRININHIIIALDNSGSMAGQRWKSACKAVEAFQNACVSRGSIDKVSIIPFNSDAKCLVRAAPVANKMADKLRREGCGGGTCFVSAWDQIAECIESEPKFAAIFVVFLTDGFSQDIPEATVKAEALFEAAGRQGRQMSAFFVHINEPGFEPWPVEHVETTLQPLVKAANGGRVQVDYLDQHISLLQVVQSQDLVPAFERLTSLVNLEKCILEARMAMLRDMQKEYTTKCSEHYQQLKQHYEQEVKMLSDVASKVEKSGKHDKNYLCGLYQSLESTVQKEITQLQTSLNKAEDSEDALRKKFVECESKYNSCLQYFEKSQQDYETKSAELQKQCQTHLAQLERIHEKQKKLVDRFGSSNTHVLQLQLESLQKMKEQLARNNIMEEDLHCIVRCIVRFTNKFQDQIEQPLPRVDRVSKAKDALKMILQQRDLQYDGVPQMDMERLLEHEAKLQCDDDDGEVSKIIQTFRATGISAEQICEAVDAEGEKLKEAKEELVGLLQERAFEEQGCQSEGVEKQLKGKKKELQGKKEELAKKEQEMRESKRKKKQARSNVSTSASEEEDGWELIDNLENEVQALKEEKQSLEGELKELESDLKTLKKDQQGICKDLKPCCRVLDFVVDACRTAFFELIAEKEKFALKAIFESFQNTVSGPMKVFAKMTDQAREVFEHDVSVPLSSSRVVCDMGRTTLAVEDAE</sequence>
<dbReference type="Pfam" id="PF13519">
    <property type="entry name" value="VWA_2"/>
    <property type="match status" value="1"/>
</dbReference>
<dbReference type="PANTHER" id="PTHR45615:SF80">
    <property type="entry name" value="GRIP DOMAIN-CONTAINING PROTEIN"/>
    <property type="match status" value="1"/>
</dbReference>
<feature type="compositionally biased region" description="Basic and acidic residues" evidence="2">
    <location>
        <begin position="315"/>
        <end position="331"/>
    </location>
</feature>
<evidence type="ECO:0000313" key="5">
    <source>
        <dbReference type="Proteomes" id="UP001642484"/>
    </source>
</evidence>
<feature type="coiled-coil region" evidence="1">
    <location>
        <begin position="633"/>
        <end position="739"/>
    </location>
</feature>
<dbReference type="Proteomes" id="UP001642484">
    <property type="component" value="Unassembled WGS sequence"/>
</dbReference>
<gene>
    <name evidence="4" type="ORF">CCMP2556_LOCUS36909</name>
</gene>
<protein>
    <recommendedName>
        <fullName evidence="3">VWFA domain-containing protein</fullName>
    </recommendedName>
</protein>
<dbReference type="Gene3D" id="1.10.287.1490">
    <property type="match status" value="1"/>
</dbReference>
<dbReference type="SUPFAM" id="SSF53300">
    <property type="entry name" value="vWA-like"/>
    <property type="match status" value="1"/>
</dbReference>
<evidence type="ECO:0000259" key="3">
    <source>
        <dbReference type="Pfam" id="PF13519"/>
    </source>
</evidence>
<dbReference type="InterPro" id="IPR036465">
    <property type="entry name" value="vWFA_dom_sf"/>
</dbReference>
<dbReference type="InterPro" id="IPR027267">
    <property type="entry name" value="AH/BAR_dom_sf"/>
</dbReference>